<evidence type="ECO:0000256" key="2">
    <source>
        <dbReference type="PROSITE-ProRule" id="PRU00504"/>
    </source>
</evidence>
<evidence type="ECO:0000313" key="4">
    <source>
        <dbReference type="Proteomes" id="UP000603602"/>
    </source>
</evidence>
<dbReference type="PANTHER" id="PTHR24104">
    <property type="entry name" value="E3 UBIQUITIN-PROTEIN LIGASE NHLRC1-RELATED"/>
    <property type="match status" value="1"/>
</dbReference>
<dbReference type="Proteomes" id="UP000603602">
    <property type="component" value="Unassembled WGS sequence"/>
</dbReference>
<evidence type="ECO:0008006" key="5">
    <source>
        <dbReference type="Google" id="ProtNLM"/>
    </source>
</evidence>
<organism evidence="3 4">
    <name type="scientific">Thauera sedimentorum</name>
    <dbReference type="NCBI Taxonomy" id="2767595"/>
    <lineage>
        <taxon>Bacteria</taxon>
        <taxon>Pseudomonadati</taxon>
        <taxon>Pseudomonadota</taxon>
        <taxon>Betaproteobacteria</taxon>
        <taxon>Rhodocyclales</taxon>
        <taxon>Zoogloeaceae</taxon>
        <taxon>Thauera</taxon>
    </lineage>
</organism>
<dbReference type="EMBL" id="JACYTO010000002">
    <property type="protein sequence ID" value="MBD8504264.1"/>
    <property type="molecule type" value="Genomic_DNA"/>
</dbReference>
<dbReference type="SUPFAM" id="SSF101898">
    <property type="entry name" value="NHL repeat"/>
    <property type="match status" value="1"/>
</dbReference>
<dbReference type="InterPro" id="IPR001258">
    <property type="entry name" value="NHL_repeat"/>
</dbReference>
<dbReference type="SUPFAM" id="SSF63825">
    <property type="entry name" value="YWTD domain"/>
    <property type="match status" value="1"/>
</dbReference>
<dbReference type="InterPro" id="IPR011042">
    <property type="entry name" value="6-blade_b-propeller_TolB-like"/>
</dbReference>
<keyword evidence="1" id="KW-0677">Repeat</keyword>
<keyword evidence="4" id="KW-1185">Reference proteome</keyword>
<evidence type="ECO:0000313" key="3">
    <source>
        <dbReference type="EMBL" id="MBD8504264.1"/>
    </source>
</evidence>
<accession>A0ABR9BD37</accession>
<dbReference type="CDD" id="cd05819">
    <property type="entry name" value="NHL"/>
    <property type="match status" value="1"/>
</dbReference>
<dbReference type="RefSeq" id="WP_187719029.1">
    <property type="nucleotide sequence ID" value="NZ_JACTAH010000002.1"/>
</dbReference>
<protein>
    <recommendedName>
        <fullName evidence="5">NHL repeat family protein</fullName>
    </recommendedName>
</protein>
<name>A0ABR9BD37_9RHOO</name>
<sequence>MNARFDRRFQHVAHYGQTSLESQEFTGRVPANFTFNSPVGLCMDRHQQVWVCDTGNNRVVVLDRSLTRILRILHCPDPGGSGDGAIDFRMPFHVCPHPEMDRVYISDMGNSRIVAMDYAAGRFEFAFAFGNRKGKGFEPLQDPNGITVVANRSGGGYSIYVNDEFFHTPTEPIRNRCVRFDETGAYVEDFRTLIDPDGSRHDLYWPQGLSSDARGNLYIANTGSYEILKCAAGEPIGPDYSVAAKTPLISHQFGQPTGIGMLNIMRDVNVIGDHVFVPDHVANTISVYTLDGEELSPIQGLRPAWNHGAEPVHSLTDPLYYTLEDEALVSPYVICQGEAADIFLVSEPFTSRIIKLRIDNLGKPDCQATLTAAVGGRRDQPGRRGRDPQFNCVTSVLGLQRRPQHDASAAAVSPAELPDYLRYNPIQRGYMNLGKTLAEQYDFWFGGWMRSLLQASHAADRAAGFHLNVDAGNWQFKGYREKDRRFEAAGSPSRGYFLPGNLAMAVYHPRVPLFGQICPGTPIVLVGNFNLGMVSMYQLDPLGRLINYGLPFGIQGDGDGCLSGPQGMVVSDDGEVFIVDALNNRMSKWQLLQTGQVVFIRNFVWQCAHLAGEDKPIFTPTDVALDAQGRLFVTDQFNNRICVFDRHGNSLWCYGRQGYWEEGEADGEKFMLPTSLAIDGERLILNDLVNRALKIFRIGADALHFEGGISLFKLPQDKGGVWMPFFMHAQDGQVSIADSTYNIVQVFEY</sequence>
<dbReference type="Gene3D" id="2.120.10.30">
    <property type="entry name" value="TolB, C-terminal domain"/>
    <property type="match status" value="4"/>
</dbReference>
<comment type="caution">
    <text evidence="3">The sequence shown here is derived from an EMBL/GenBank/DDBJ whole genome shotgun (WGS) entry which is preliminary data.</text>
</comment>
<dbReference type="PANTHER" id="PTHR24104:SF50">
    <property type="entry name" value="SMP-30_GLUCONOLACTONASE_LRE-LIKE REGION DOMAIN-CONTAINING PROTEIN"/>
    <property type="match status" value="1"/>
</dbReference>
<feature type="repeat" description="NHL" evidence="2">
    <location>
        <begin position="23"/>
        <end position="65"/>
    </location>
</feature>
<evidence type="ECO:0000256" key="1">
    <source>
        <dbReference type="ARBA" id="ARBA00022737"/>
    </source>
</evidence>
<gene>
    <name evidence="3" type="ORF">IFO67_15320</name>
</gene>
<dbReference type="PROSITE" id="PS51125">
    <property type="entry name" value="NHL"/>
    <property type="match status" value="2"/>
</dbReference>
<dbReference type="InterPro" id="IPR050952">
    <property type="entry name" value="TRIM-NHL_E3_ligases"/>
</dbReference>
<feature type="repeat" description="NHL" evidence="2">
    <location>
        <begin position="612"/>
        <end position="647"/>
    </location>
</feature>
<dbReference type="Pfam" id="PF01436">
    <property type="entry name" value="NHL"/>
    <property type="match status" value="1"/>
</dbReference>
<proteinExistence type="predicted"/>
<reference evidence="4" key="1">
    <citation type="submission" date="2023-07" db="EMBL/GenBank/DDBJ databases">
        <title>Thauera sp. CAU 1555 isolated from sand of Yaerae Beach.</title>
        <authorList>
            <person name="Kim W."/>
        </authorList>
    </citation>
    <scope>NUCLEOTIDE SEQUENCE [LARGE SCALE GENOMIC DNA]</scope>
    <source>
        <strain evidence="4">CAU 1555</strain>
    </source>
</reference>